<evidence type="ECO:0000313" key="2">
    <source>
        <dbReference type="Proteomes" id="UP000652153"/>
    </source>
</evidence>
<proteinExistence type="predicted"/>
<organism evidence="1 2">
    <name type="scientific">Paenibacillus silvae</name>
    <dbReference type="NCBI Taxonomy" id="1325358"/>
    <lineage>
        <taxon>Bacteria</taxon>
        <taxon>Bacillati</taxon>
        <taxon>Bacillota</taxon>
        <taxon>Bacilli</taxon>
        <taxon>Bacillales</taxon>
        <taxon>Paenibacillaceae</taxon>
        <taxon>Paenibacillus</taxon>
    </lineage>
</organism>
<protein>
    <submittedName>
        <fullName evidence="1">Uncharacterized protein</fullName>
    </submittedName>
</protein>
<accession>A0ABQ1Z7X5</accession>
<reference evidence="2" key="1">
    <citation type="journal article" date="2019" name="Int. J. Syst. Evol. Microbiol.">
        <title>The Global Catalogue of Microorganisms (GCM) 10K type strain sequencing project: providing services to taxonomists for standard genome sequencing and annotation.</title>
        <authorList>
            <consortium name="The Broad Institute Genomics Platform"/>
            <consortium name="The Broad Institute Genome Sequencing Center for Infectious Disease"/>
            <person name="Wu L."/>
            <person name="Ma J."/>
        </authorList>
    </citation>
    <scope>NUCLEOTIDE SEQUENCE [LARGE SCALE GENOMIC DNA]</scope>
    <source>
        <strain evidence="2">CGMCC 1.12770</strain>
    </source>
</reference>
<sequence>MSIPMAEAVKRLFPKIATLLRLYKQAFSVMPGMNRLGCPFPLMKLNKIG</sequence>
<gene>
    <name evidence="1" type="ORF">GCM10008014_20860</name>
</gene>
<dbReference type="EMBL" id="BMFU01000002">
    <property type="protein sequence ID" value="GGH53298.1"/>
    <property type="molecule type" value="Genomic_DNA"/>
</dbReference>
<evidence type="ECO:0000313" key="1">
    <source>
        <dbReference type="EMBL" id="GGH53298.1"/>
    </source>
</evidence>
<comment type="caution">
    <text evidence="1">The sequence shown here is derived from an EMBL/GenBank/DDBJ whole genome shotgun (WGS) entry which is preliminary data.</text>
</comment>
<keyword evidence="2" id="KW-1185">Reference proteome</keyword>
<dbReference type="Proteomes" id="UP000652153">
    <property type="component" value="Unassembled WGS sequence"/>
</dbReference>
<name>A0ABQ1Z7X5_9BACL</name>